<evidence type="ECO:0000313" key="7">
    <source>
        <dbReference type="Proteomes" id="UP000064967"/>
    </source>
</evidence>
<accession>A0A0K1PNX1</accession>
<dbReference type="Pfam" id="PF00126">
    <property type="entry name" value="HTH_1"/>
    <property type="match status" value="1"/>
</dbReference>
<dbReference type="RefSeq" id="WP_146646613.1">
    <property type="nucleotide sequence ID" value="NZ_CP012333.1"/>
</dbReference>
<dbReference type="PANTHER" id="PTHR30537">
    <property type="entry name" value="HTH-TYPE TRANSCRIPTIONAL REGULATOR"/>
    <property type="match status" value="1"/>
</dbReference>
<dbReference type="Pfam" id="PF03466">
    <property type="entry name" value="LysR_substrate"/>
    <property type="match status" value="1"/>
</dbReference>
<organism evidence="6 7">
    <name type="scientific">Labilithrix luteola</name>
    <dbReference type="NCBI Taxonomy" id="1391654"/>
    <lineage>
        <taxon>Bacteria</taxon>
        <taxon>Pseudomonadati</taxon>
        <taxon>Myxococcota</taxon>
        <taxon>Polyangia</taxon>
        <taxon>Polyangiales</taxon>
        <taxon>Labilitrichaceae</taxon>
        <taxon>Labilithrix</taxon>
    </lineage>
</organism>
<gene>
    <name evidence="6" type="ORF">AKJ09_01780</name>
</gene>
<dbReference type="Proteomes" id="UP000064967">
    <property type="component" value="Chromosome"/>
</dbReference>
<dbReference type="PRINTS" id="PR00039">
    <property type="entry name" value="HTHLYSR"/>
</dbReference>
<evidence type="ECO:0000256" key="1">
    <source>
        <dbReference type="ARBA" id="ARBA00009437"/>
    </source>
</evidence>
<dbReference type="InterPro" id="IPR036390">
    <property type="entry name" value="WH_DNA-bd_sf"/>
</dbReference>
<evidence type="ECO:0000256" key="3">
    <source>
        <dbReference type="ARBA" id="ARBA00023125"/>
    </source>
</evidence>
<dbReference type="SUPFAM" id="SSF53850">
    <property type="entry name" value="Periplasmic binding protein-like II"/>
    <property type="match status" value="1"/>
</dbReference>
<dbReference type="AlphaFoldDB" id="A0A0K1PNX1"/>
<dbReference type="KEGG" id="llu:AKJ09_01780"/>
<dbReference type="FunFam" id="1.10.10.10:FF:000001">
    <property type="entry name" value="LysR family transcriptional regulator"/>
    <property type="match status" value="1"/>
</dbReference>
<dbReference type="Gene3D" id="3.40.190.290">
    <property type="match status" value="1"/>
</dbReference>
<dbReference type="InterPro" id="IPR036388">
    <property type="entry name" value="WH-like_DNA-bd_sf"/>
</dbReference>
<protein>
    <submittedName>
        <fullName evidence="6">Transcriptional regulator, LysR family</fullName>
    </submittedName>
</protein>
<dbReference type="SUPFAM" id="SSF46785">
    <property type="entry name" value="Winged helix' DNA-binding domain"/>
    <property type="match status" value="1"/>
</dbReference>
<keyword evidence="4" id="KW-0804">Transcription</keyword>
<comment type="similarity">
    <text evidence="1">Belongs to the LysR transcriptional regulatory family.</text>
</comment>
<dbReference type="InterPro" id="IPR005119">
    <property type="entry name" value="LysR_subst-bd"/>
</dbReference>
<dbReference type="PATRIC" id="fig|1391654.3.peg.1799"/>
<keyword evidence="3" id="KW-0238">DNA-binding</keyword>
<dbReference type="GO" id="GO:0003700">
    <property type="term" value="F:DNA-binding transcription factor activity"/>
    <property type="evidence" value="ECO:0007669"/>
    <property type="project" value="InterPro"/>
</dbReference>
<dbReference type="InterPro" id="IPR000847">
    <property type="entry name" value="LysR_HTH_N"/>
</dbReference>
<proteinExistence type="inferred from homology"/>
<dbReference type="FunFam" id="3.40.190.290:FF:000001">
    <property type="entry name" value="Transcriptional regulator, LysR family"/>
    <property type="match status" value="1"/>
</dbReference>
<dbReference type="InterPro" id="IPR058163">
    <property type="entry name" value="LysR-type_TF_proteobact-type"/>
</dbReference>
<keyword evidence="2" id="KW-0805">Transcription regulation</keyword>
<dbReference type="EMBL" id="CP012333">
    <property type="protein sequence ID" value="AKU95116.1"/>
    <property type="molecule type" value="Genomic_DNA"/>
</dbReference>
<dbReference type="STRING" id="1391654.AKJ09_01780"/>
<evidence type="ECO:0000259" key="5">
    <source>
        <dbReference type="PROSITE" id="PS50931"/>
    </source>
</evidence>
<dbReference type="PROSITE" id="PS50931">
    <property type="entry name" value="HTH_LYSR"/>
    <property type="match status" value="1"/>
</dbReference>
<dbReference type="CDD" id="cd08422">
    <property type="entry name" value="PBP2_CrgA_like"/>
    <property type="match status" value="1"/>
</dbReference>
<dbReference type="GO" id="GO:0003677">
    <property type="term" value="F:DNA binding"/>
    <property type="evidence" value="ECO:0007669"/>
    <property type="project" value="UniProtKB-KW"/>
</dbReference>
<evidence type="ECO:0000256" key="4">
    <source>
        <dbReference type="ARBA" id="ARBA00023163"/>
    </source>
</evidence>
<dbReference type="OrthoDB" id="5416547at2"/>
<name>A0A0K1PNX1_9BACT</name>
<dbReference type="Gene3D" id="1.10.10.10">
    <property type="entry name" value="Winged helix-like DNA-binding domain superfamily/Winged helix DNA-binding domain"/>
    <property type="match status" value="1"/>
</dbReference>
<keyword evidence="7" id="KW-1185">Reference proteome</keyword>
<sequence length="301" mass="32987">MDRLDTMRLFVRVVETSSFSKAARAEGVAQSTASKQVAALEKRLGTQLLRRTTRGLSMTEAGRTFYDDAVRLLADLDAAEARAGHGHGAPGGQLRVAAPSALSRMYVVPHLPVLLARYPALRVELDVSDRYVNLVEEGVDVAIRIGSLRDSSLVARRMGTFDIVTVASPDYVARHGEPHKPSELERHACVAFMFRGAPRPWEFRTTKGPIPFTPSGPTRFDDAESIRAAVLAGLGIAHVPGWLFAEELTTGNVVSLLKTFAPERVPLQAVYPSDRRTSSKAKVFIEFLAETFAECSWLKAR</sequence>
<evidence type="ECO:0000256" key="2">
    <source>
        <dbReference type="ARBA" id="ARBA00023015"/>
    </source>
</evidence>
<feature type="domain" description="HTH lysR-type" evidence="5">
    <location>
        <begin position="1"/>
        <end position="59"/>
    </location>
</feature>
<evidence type="ECO:0000313" key="6">
    <source>
        <dbReference type="EMBL" id="AKU95116.1"/>
    </source>
</evidence>
<reference evidence="6 7" key="1">
    <citation type="submission" date="2015-08" db="EMBL/GenBank/DDBJ databases">
        <authorList>
            <person name="Babu N.S."/>
            <person name="Beckwith C.J."/>
            <person name="Beseler K.G."/>
            <person name="Brison A."/>
            <person name="Carone J.V."/>
            <person name="Caskin T.P."/>
            <person name="Diamond M."/>
            <person name="Durham M.E."/>
            <person name="Foxe J.M."/>
            <person name="Go M."/>
            <person name="Henderson B.A."/>
            <person name="Jones I.B."/>
            <person name="McGettigan J.A."/>
            <person name="Micheletti S.J."/>
            <person name="Nasrallah M.E."/>
            <person name="Ortiz D."/>
            <person name="Piller C.R."/>
            <person name="Privatt S.R."/>
            <person name="Schneider S.L."/>
            <person name="Sharp S."/>
            <person name="Smith T.C."/>
            <person name="Stanton J.D."/>
            <person name="Ullery H.E."/>
            <person name="Wilson R.J."/>
            <person name="Serrano M.G."/>
            <person name="Buck G."/>
            <person name="Lee V."/>
            <person name="Wang Y."/>
            <person name="Carvalho R."/>
            <person name="Voegtly L."/>
            <person name="Shi R."/>
            <person name="Duckworth R."/>
            <person name="Johnson A."/>
            <person name="Loviza R."/>
            <person name="Walstead R."/>
            <person name="Shah Z."/>
            <person name="Kiflezghi M."/>
            <person name="Wade K."/>
            <person name="Ball S.L."/>
            <person name="Bradley K.W."/>
            <person name="Asai D.J."/>
            <person name="Bowman C.A."/>
            <person name="Russell D.A."/>
            <person name="Pope W.H."/>
            <person name="Jacobs-Sera D."/>
            <person name="Hendrix R.W."/>
            <person name="Hatfull G.F."/>
        </authorList>
    </citation>
    <scope>NUCLEOTIDE SEQUENCE [LARGE SCALE GENOMIC DNA]</scope>
    <source>
        <strain evidence="6 7">DSM 27648</strain>
    </source>
</reference>
<dbReference type="PANTHER" id="PTHR30537:SF5">
    <property type="entry name" value="HTH-TYPE TRANSCRIPTIONAL ACTIVATOR TTDR-RELATED"/>
    <property type="match status" value="1"/>
</dbReference>